<protein>
    <submittedName>
        <fullName evidence="1">Uncharacterized protein</fullName>
    </submittedName>
</protein>
<keyword evidence="2" id="KW-1185">Reference proteome</keyword>
<organism evidence="1 2">
    <name type="scientific">Geospiza parvula</name>
    <name type="common">Small tree-finch</name>
    <name type="synonym">Camarhynchus parvulus</name>
    <dbReference type="NCBI Taxonomy" id="87175"/>
    <lineage>
        <taxon>Eukaryota</taxon>
        <taxon>Metazoa</taxon>
        <taxon>Chordata</taxon>
        <taxon>Craniata</taxon>
        <taxon>Vertebrata</taxon>
        <taxon>Euteleostomi</taxon>
        <taxon>Archelosauria</taxon>
        <taxon>Archosauria</taxon>
        <taxon>Dinosauria</taxon>
        <taxon>Saurischia</taxon>
        <taxon>Theropoda</taxon>
        <taxon>Coelurosauria</taxon>
        <taxon>Aves</taxon>
        <taxon>Neognathae</taxon>
        <taxon>Neoaves</taxon>
        <taxon>Telluraves</taxon>
        <taxon>Australaves</taxon>
        <taxon>Passeriformes</taxon>
        <taxon>Thraupidae</taxon>
        <taxon>Camarhynchus</taxon>
    </lineage>
</organism>
<name>A0A8U8BCL2_GEOPR</name>
<reference evidence="1" key="3">
    <citation type="submission" date="2025-09" db="UniProtKB">
        <authorList>
            <consortium name="Ensembl"/>
        </authorList>
    </citation>
    <scope>IDENTIFICATION</scope>
</reference>
<reference evidence="1" key="2">
    <citation type="submission" date="2025-08" db="UniProtKB">
        <authorList>
            <consortium name="Ensembl"/>
        </authorList>
    </citation>
    <scope>IDENTIFICATION</scope>
</reference>
<dbReference type="Pfam" id="PF21122">
    <property type="entry name" value="KA1_BRSK"/>
    <property type="match status" value="1"/>
</dbReference>
<dbReference type="Proteomes" id="UP000694382">
    <property type="component" value="Chromosome 5"/>
</dbReference>
<dbReference type="AlphaFoldDB" id="A0A8U8BCL2"/>
<reference evidence="1" key="1">
    <citation type="submission" date="2020-02" db="EMBL/GenBank/DDBJ databases">
        <authorList>
            <person name="Enbody D E."/>
            <person name="Pettersson E M."/>
        </authorList>
    </citation>
    <scope>NUCLEOTIDE SEQUENCE [LARGE SCALE GENOMIC DNA]</scope>
</reference>
<dbReference type="Ensembl" id="ENSCPVT00000028739.1">
    <property type="protein sequence ID" value="ENSCPVP00000026021.1"/>
    <property type="gene ID" value="ENSCPVG00000018319.1"/>
</dbReference>
<sequence length="201" mass="22209">IHKCVGYSTNIQSRNLGQSCKQQCILLWCPATYAVTGFTRTLYLKNSRPEANLANVTHSGNVCCYKQNFAGFFPLTLVLLSASTNLFQIPSLSHSVISQTSFRAEYKSTGGPAVFQKPVKFQVDITYTEGGEAQKENGIYSVTFTLLSGPSRRFKRVVETIQAQLLSTHDQPSVQQLSGKWLLLSSTFSRDRKVKCLIAGG</sequence>
<evidence type="ECO:0000313" key="2">
    <source>
        <dbReference type="Proteomes" id="UP000694382"/>
    </source>
</evidence>
<evidence type="ECO:0000313" key="1">
    <source>
        <dbReference type="Ensembl" id="ENSCPVP00000026021.1"/>
    </source>
</evidence>
<proteinExistence type="predicted"/>
<accession>A0A8U8BCL2</accession>